<gene>
    <name evidence="2" type="ORF">C7455_105277</name>
</gene>
<protein>
    <submittedName>
        <fullName evidence="2">SH3 domain-containing protein</fullName>
    </submittedName>
</protein>
<dbReference type="PROSITE" id="PS51781">
    <property type="entry name" value="SH3B"/>
    <property type="match status" value="1"/>
</dbReference>
<proteinExistence type="predicted"/>
<dbReference type="Pfam" id="PF08239">
    <property type="entry name" value="SH3_3"/>
    <property type="match status" value="1"/>
</dbReference>
<evidence type="ECO:0000313" key="2">
    <source>
        <dbReference type="EMBL" id="PWK60292.1"/>
    </source>
</evidence>
<reference evidence="2 3" key="1">
    <citation type="submission" date="2018-05" db="EMBL/GenBank/DDBJ databases">
        <title>Genomic Encyclopedia of Type Strains, Phase IV (KMG-IV): sequencing the most valuable type-strain genomes for metagenomic binning, comparative biology and taxonomic classification.</title>
        <authorList>
            <person name="Goeker M."/>
        </authorList>
    </citation>
    <scope>NUCLEOTIDE SEQUENCE [LARGE SCALE GENOMIC DNA]</scope>
    <source>
        <strain evidence="2 3">DSM 16097</strain>
    </source>
</reference>
<dbReference type="OrthoDB" id="7433551at2"/>
<dbReference type="Proteomes" id="UP000245708">
    <property type="component" value="Unassembled WGS sequence"/>
</dbReference>
<dbReference type="AlphaFoldDB" id="A0A316GGY9"/>
<keyword evidence="3" id="KW-1185">Reference proteome</keyword>
<organism evidence="2 3">
    <name type="scientific">Roseicyclus mahoneyensis</name>
    <dbReference type="NCBI Taxonomy" id="164332"/>
    <lineage>
        <taxon>Bacteria</taxon>
        <taxon>Pseudomonadati</taxon>
        <taxon>Pseudomonadota</taxon>
        <taxon>Alphaproteobacteria</taxon>
        <taxon>Rhodobacterales</taxon>
        <taxon>Roseobacteraceae</taxon>
        <taxon>Roseicyclus</taxon>
    </lineage>
</organism>
<comment type="caution">
    <text evidence="2">The sequence shown here is derived from an EMBL/GenBank/DDBJ whole genome shotgun (WGS) entry which is preliminary data.</text>
</comment>
<dbReference type="InterPro" id="IPR003646">
    <property type="entry name" value="SH3-like_bac-type"/>
</dbReference>
<sequence>MLRLTLMLGAALYAAMVILPDRLPGDPFLGAEVARASLAVDVLVPIRAQTQDILLTQDGRTLVISAVIEPSLTLDATHGVAMVSTRRADRPETVVASSSGGLPERDLVEITGNHVNLRAGPSTDTAVLGALVRGDRAELIAASGDGWVQIRAVSTGTIGYMADRFVSPVN</sequence>
<feature type="domain" description="SH3b" evidence="1">
    <location>
        <begin position="105"/>
        <end position="170"/>
    </location>
</feature>
<evidence type="ECO:0000259" key="1">
    <source>
        <dbReference type="PROSITE" id="PS51781"/>
    </source>
</evidence>
<name>A0A316GGY9_9RHOB</name>
<evidence type="ECO:0000313" key="3">
    <source>
        <dbReference type="Proteomes" id="UP000245708"/>
    </source>
</evidence>
<dbReference type="RefSeq" id="WP_109668650.1">
    <property type="nucleotide sequence ID" value="NZ_QGGW01000005.1"/>
</dbReference>
<dbReference type="EMBL" id="QGGW01000005">
    <property type="protein sequence ID" value="PWK60292.1"/>
    <property type="molecule type" value="Genomic_DNA"/>
</dbReference>
<dbReference type="SMART" id="SM00287">
    <property type="entry name" value="SH3b"/>
    <property type="match status" value="1"/>
</dbReference>
<dbReference type="Gene3D" id="2.30.30.40">
    <property type="entry name" value="SH3 Domains"/>
    <property type="match status" value="1"/>
</dbReference>
<accession>A0A316GGY9</accession>